<protein>
    <recommendedName>
        <fullName evidence="2">HTH arsR-type domain-containing protein</fullName>
    </recommendedName>
</protein>
<comment type="caution">
    <text evidence="1">The sequence shown here is derived from an EMBL/GenBank/DDBJ whole genome shotgun (WGS) entry which is preliminary data.</text>
</comment>
<feature type="non-terminal residue" evidence="1">
    <location>
        <position position="1"/>
    </location>
</feature>
<name>X1HM41_9ZZZZ</name>
<proteinExistence type="predicted"/>
<evidence type="ECO:0000313" key="1">
    <source>
        <dbReference type="EMBL" id="GAH70527.1"/>
    </source>
</evidence>
<evidence type="ECO:0008006" key="2">
    <source>
        <dbReference type="Google" id="ProtNLM"/>
    </source>
</evidence>
<dbReference type="AlphaFoldDB" id="X1HM41"/>
<accession>X1HM41</accession>
<gene>
    <name evidence="1" type="ORF">S03H2_51092</name>
</gene>
<dbReference type="EMBL" id="BARU01032391">
    <property type="protein sequence ID" value="GAH70527.1"/>
    <property type="molecule type" value="Genomic_DNA"/>
</dbReference>
<sequence>TISRNLGILERDNFVKARYMSSNVFYSIKEDTRYKYNHGILNILRTRLEENQNCDKFHIS</sequence>
<organism evidence="1">
    <name type="scientific">marine sediment metagenome</name>
    <dbReference type="NCBI Taxonomy" id="412755"/>
    <lineage>
        <taxon>unclassified sequences</taxon>
        <taxon>metagenomes</taxon>
        <taxon>ecological metagenomes</taxon>
    </lineage>
</organism>
<reference evidence="1" key="1">
    <citation type="journal article" date="2014" name="Front. Microbiol.">
        <title>High frequency of phylogenetically diverse reductive dehalogenase-homologous genes in deep subseafloor sedimentary metagenomes.</title>
        <authorList>
            <person name="Kawai M."/>
            <person name="Futagami T."/>
            <person name="Toyoda A."/>
            <person name="Takaki Y."/>
            <person name="Nishi S."/>
            <person name="Hori S."/>
            <person name="Arai W."/>
            <person name="Tsubouchi T."/>
            <person name="Morono Y."/>
            <person name="Uchiyama I."/>
            <person name="Ito T."/>
            <person name="Fujiyama A."/>
            <person name="Inagaki F."/>
            <person name="Takami H."/>
        </authorList>
    </citation>
    <scope>NUCLEOTIDE SEQUENCE</scope>
    <source>
        <strain evidence="1">Expedition CK06-06</strain>
    </source>
</reference>